<keyword evidence="1" id="KW-1133">Transmembrane helix</keyword>
<protein>
    <submittedName>
        <fullName evidence="2">Uncharacterized protein</fullName>
    </submittedName>
</protein>
<dbReference type="Proteomes" id="UP001328107">
    <property type="component" value="Unassembled WGS sequence"/>
</dbReference>
<feature type="transmembrane region" description="Helical" evidence="1">
    <location>
        <begin position="123"/>
        <end position="144"/>
    </location>
</feature>
<keyword evidence="1" id="KW-0472">Membrane</keyword>
<name>A0AAN4Z615_9BILA</name>
<keyword evidence="1" id="KW-0812">Transmembrane</keyword>
<evidence type="ECO:0000313" key="3">
    <source>
        <dbReference type="Proteomes" id="UP001328107"/>
    </source>
</evidence>
<gene>
    <name evidence="2" type="ORF">PMAYCL1PPCAC_02788</name>
</gene>
<dbReference type="AlphaFoldDB" id="A0AAN4Z615"/>
<sequence>DANTADFLFYLTILPMFSPKYFKTAREVKDEKHRILPVVPWFRDGILLMGLILVFPIIYTVLYVVIQVAACDLAKRREGGVLDLLPPFDQTASTSSLARSVLLVAILWSSLKGGMIDNSRSFGFAFALIIFSEISLLITVSYSICAIVEPPTNQRCNTSATVSPSTTVSRSAVFLLVISCLEFVFNILLFRIIGRVHTRSLIKMMPYEEIQETSKSIVVECKNEHLKSSICVQSEEIVKERRNYVNRSIANLDKLIYSHYPTYHLYSLKEKPRGRKYRAKDEGNGCCVVHG</sequence>
<evidence type="ECO:0000256" key="1">
    <source>
        <dbReference type="SAM" id="Phobius"/>
    </source>
</evidence>
<feature type="transmembrane region" description="Helical" evidence="1">
    <location>
        <begin position="172"/>
        <end position="194"/>
    </location>
</feature>
<evidence type="ECO:0000313" key="2">
    <source>
        <dbReference type="EMBL" id="GMR32593.1"/>
    </source>
</evidence>
<reference evidence="3" key="1">
    <citation type="submission" date="2022-10" db="EMBL/GenBank/DDBJ databases">
        <title>Genome assembly of Pristionchus species.</title>
        <authorList>
            <person name="Yoshida K."/>
            <person name="Sommer R.J."/>
        </authorList>
    </citation>
    <scope>NUCLEOTIDE SEQUENCE [LARGE SCALE GENOMIC DNA]</scope>
    <source>
        <strain evidence="3">RS5460</strain>
    </source>
</reference>
<comment type="caution">
    <text evidence="2">The sequence shown here is derived from an EMBL/GenBank/DDBJ whole genome shotgun (WGS) entry which is preliminary data.</text>
</comment>
<accession>A0AAN4Z615</accession>
<feature type="transmembrane region" description="Helical" evidence="1">
    <location>
        <begin position="46"/>
        <end position="70"/>
    </location>
</feature>
<dbReference type="EMBL" id="BTRK01000001">
    <property type="protein sequence ID" value="GMR32593.1"/>
    <property type="molecule type" value="Genomic_DNA"/>
</dbReference>
<proteinExistence type="predicted"/>
<keyword evidence="3" id="KW-1185">Reference proteome</keyword>
<feature type="non-terminal residue" evidence="2">
    <location>
        <position position="1"/>
    </location>
</feature>
<organism evidence="2 3">
    <name type="scientific">Pristionchus mayeri</name>
    <dbReference type="NCBI Taxonomy" id="1317129"/>
    <lineage>
        <taxon>Eukaryota</taxon>
        <taxon>Metazoa</taxon>
        <taxon>Ecdysozoa</taxon>
        <taxon>Nematoda</taxon>
        <taxon>Chromadorea</taxon>
        <taxon>Rhabditida</taxon>
        <taxon>Rhabditina</taxon>
        <taxon>Diplogasteromorpha</taxon>
        <taxon>Diplogasteroidea</taxon>
        <taxon>Neodiplogasteridae</taxon>
        <taxon>Pristionchus</taxon>
    </lineage>
</organism>